<dbReference type="Proteomes" id="UP001642406">
    <property type="component" value="Unassembled WGS sequence"/>
</dbReference>
<dbReference type="Pfam" id="PF06764">
    <property type="entry name" value="DUF1223"/>
    <property type="match status" value="2"/>
</dbReference>
<accession>A0ABP0B563</accession>
<dbReference type="EMBL" id="CAWUHC010000012">
    <property type="protein sequence ID" value="CAK7214484.1"/>
    <property type="molecule type" value="Genomic_DNA"/>
</dbReference>
<reference evidence="1 2" key="1">
    <citation type="submission" date="2024-01" db="EMBL/GenBank/DDBJ databases">
        <authorList>
            <person name="Allen C."/>
            <person name="Tagirdzhanova G."/>
        </authorList>
    </citation>
    <scope>NUCLEOTIDE SEQUENCE [LARGE SCALE GENOMIC DNA]</scope>
</reference>
<dbReference type="InterPro" id="IPR010634">
    <property type="entry name" value="DUF1223"/>
</dbReference>
<gene>
    <name evidence="1" type="ORF">SBRCBS47491_002158</name>
</gene>
<dbReference type="InterPro" id="IPR036249">
    <property type="entry name" value="Thioredoxin-like_sf"/>
</dbReference>
<dbReference type="SUPFAM" id="SSF52833">
    <property type="entry name" value="Thioredoxin-like"/>
    <property type="match status" value="1"/>
</dbReference>
<protein>
    <recommendedName>
        <fullName evidence="3">Thioredoxin domain-containing protein</fullName>
    </recommendedName>
</protein>
<evidence type="ECO:0008006" key="3">
    <source>
        <dbReference type="Google" id="ProtNLM"/>
    </source>
</evidence>
<organism evidence="1 2">
    <name type="scientific">Sporothrix bragantina</name>
    <dbReference type="NCBI Taxonomy" id="671064"/>
    <lineage>
        <taxon>Eukaryota</taxon>
        <taxon>Fungi</taxon>
        <taxon>Dikarya</taxon>
        <taxon>Ascomycota</taxon>
        <taxon>Pezizomycotina</taxon>
        <taxon>Sordariomycetes</taxon>
        <taxon>Sordariomycetidae</taxon>
        <taxon>Ophiostomatales</taxon>
        <taxon>Ophiostomataceae</taxon>
        <taxon>Sporothrix</taxon>
    </lineage>
</organism>
<comment type="caution">
    <text evidence="1">The sequence shown here is derived from an EMBL/GenBank/DDBJ whole genome shotgun (WGS) entry which is preliminary data.</text>
</comment>
<proteinExistence type="predicted"/>
<evidence type="ECO:0000313" key="1">
    <source>
        <dbReference type="EMBL" id="CAK7214484.1"/>
    </source>
</evidence>
<dbReference type="PANTHER" id="PTHR36057">
    <property type="match status" value="1"/>
</dbReference>
<dbReference type="PANTHER" id="PTHR36057:SF1">
    <property type="entry name" value="LIPOPROTEIN LIPID ATTACHMENT SITE-LIKE PROTEIN, PUTATIVE (DUF1223)-RELATED"/>
    <property type="match status" value="1"/>
</dbReference>
<evidence type="ECO:0000313" key="2">
    <source>
        <dbReference type="Proteomes" id="UP001642406"/>
    </source>
</evidence>
<name>A0ABP0B563_9PEZI</name>
<sequence>MSFLRRLFRRKKPAPLVCSVTLDDHGNPIGDDPSHVHTSACFVDFEPLALVELFQSQGCVSCLPAVPTIQKAVTEQPNRLLLTYNVTLFDHLGWKDTFASGGPAGAVGDQRQRAYVKKWGRNTLFTPQVVVNGLTDTSGARGADDINEAVNHARAGLRLPFHVYLDANDTEVRIDSDAPVPGASLPTAAPDTTTDAAPITAPVALPAPAPTLPLYNIMVATFRAGDQTVKIGKGPNKGKKLPHRNAIDTITKIGQWQGGDLTVALPVPKSSWGHGIEGVAFLQEGAGGPIIAAAKI</sequence>
<keyword evidence="2" id="KW-1185">Reference proteome</keyword>